<dbReference type="EMBL" id="SWFS01000290">
    <property type="protein sequence ID" value="KAA8911256.1"/>
    <property type="molecule type" value="Genomic_DNA"/>
</dbReference>
<accession>A0A642V2K5</accession>
<dbReference type="SUPFAM" id="SSF81383">
    <property type="entry name" value="F-box domain"/>
    <property type="match status" value="1"/>
</dbReference>
<evidence type="ECO:0000259" key="1">
    <source>
        <dbReference type="PROSITE" id="PS50181"/>
    </source>
</evidence>
<comment type="caution">
    <text evidence="2">The sequence shown here is derived from an EMBL/GenBank/DDBJ whole genome shotgun (WGS) entry which is preliminary data.</text>
</comment>
<evidence type="ECO:0000313" key="3">
    <source>
        <dbReference type="Proteomes" id="UP000761534"/>
    </source>
</evidence>
<feature type="domain" description="F-box" evidence="1">
    <location>
        <begin position="1"/>
        <end position="46"/>
    </location>
</feature>
<dbReference type="PROSITE" id="PS50181">
    <property type="entry name" value="FBOX"/>
    <property type="match status" value="1"/>
</dbReference>
<protein>
    <recommendedName>
        <fullName evidence="1">F-box domain-containing protein</fullName>
    </recommendedName>
</protein>
<gene>
    <name evidence="2" type="ORF">TRICI_003866</name>
</gene>
<reference evidence="2" key="1">
    <citation type="journal article" date="2019" name="G3 (Bethesda)">
        <title>Genome Assemblies of Two Rare Opportunistic Yeast Pathogens: Diutina rugosa (syn. Candida rugosa) and Trichomonascus ciferrii (syn. Candida ciferrii).</title>
        <authorList>
            <person name="Mixao V."/>
            <person name="Saus E."/>
            <person name="Hansen A.P."/>
            <person name="Lass-Florl C."/>
            <person name="Gabaldon T."/>
        </authorList>
    </citation>
    <scope>NUCLEOTIDE SEQUENCE</scope>
    <source>
        <strain evidence="2">CBS 4856</strain>
    </source>
</reference>
<dbReference type="InterPro" id="IPR001810">
    <property type="entry name" value="F-box_dom"/>
</dbReference>
<name>A0A642V2K5_9ASCO</name>
<evidence type="ECO:0000313" key="2">
    <source>
        <dbReference type="EMBL" id="KAA8911256.1"/>
    </source>
</evidence>
<sequence length="380" mass="43882">MNLIDLPEDVLKRVVEYLQWETAVCSRLVCRNLWEIVESSDVIKCCLQVNRRFGSSVRLLIGEDNSYYDVEHATTIELDEIIHHTVPLWKLRDRENDPEEEDLCSEAKLLANVLVEALYWQPTKFRVKFQDLLPAQWDSSRIIIDTINDSKLDFEVCDVNIAFPVQDSGASQLLQNPIVIGKNFQSLCLLLSNADAEFALHRMIRLLDGVNHKLQHVKMAGLFRRRAVWDLGEVASLFNQRKSIQKLSFPRLKFEVTTNTDLRNWSTLNVDNIVFEDCDFSVSTSSHYPAATCNASELLVENQDESIFRIFEFPQLRELNLMNDSTYGSIATTSRFLELYVRQLTSLSLFYETWQGCDVFLTPSLFINSQLKILAFCRFA</sequence>
<dbReference type="Proteomes" id="UP000761534">
    <property type="component" value="Unassembled WGS sequence"/>
</dbReference>
<dbReference type="AlphaFoldDB" id="A0A642V2K5"/>
<organism evidence="2 3">
    <name type="scientific">Trichomonascus ciferrii</name>
    <dbReference type="NCBI Taxonomy" id="44093"/>
    <lineage>
        <taxon>Eukaryota</taxon>
        <taxon>Fungi</taxon>
        <taxon>Dikarya</taxon>
        <taxon>Ascomycota</taxon>
        <taxon>Saccharomycotina</taxon>
        <taxon>Dipodascomycetes</taxon>
        <taxon>Dipodascales</taxon>
        <taxon>Trichomonascaceae</taxon>
        <taxon>Trichomonascus</taxon>
        <taxon>Trichomonascus ciferrii complex</taxon>
    </lineage>
</organism>
<proteinExistence type="predicted"/>
<dbReference type="VEuPathDB" id="FungiDB:TRICI_003866"/>
<keyword evidence="3" id="KW-1185">Reference proteome</keyword>
<dbReference type="InterPro" id="IPR036047">
    <property type="entry name" value="F-box-like_dom_sf"/>
</dbReference>